<keyword evidence="3" id="KW-0274">FAD</keyword>
<keyword evidence="6" id="KW-1185">Reference proteome</keyword>
<dbReference type="PANTHER" id="PTHR47470:SF1">
    <property type="entry name" value="FAD-DEPENDENT OXIDOREDUCTASE 2 FAD BINDING DOMAIN-CONTAINING PROTEIN"/>
    <property type="match status" value="1"/>
</dbReference>
<proteinExistence type="predicted"/>
<comment type="cofactor">
    <cofactor evidence="1">
        <name>FAD</name>
        <dbReference type="ChEBI" id="CHEBI:57692"/>
    </cofactor>
</comment>
<dbReference type="GO" id="GO:0016491">
    <property type="term" value="F:oxidoreductase activity"/>
    <property type="evidence" value="ECO:0007669"/>
    <property type="project" value="UniProtKB-KW"/>
</dbReference>
<gene>
    <name evidence="5" type="ORF">Ddye_006473</name>
</gene>
<evidence type="ECO:0000313" key="6">
    <source>
        <dbReference type="Proteomes" id="UP001280121"/>
    </source>
</evidence>
<dbReference type="Proteomes" id="UP001280121">
    <property type="component" value="Unassembled WGS sequence"/>
</dbReference>
<dbReference type="PANTHER" id="PTHR47470">
    <property type="entry name" value="CHOLESTEROL OXIDASE"/>
    <property type="match status" value="1"/>
</dbReference>
<accession>A0AAD9XI48</accession>
<organism evidence="5 6">
    <name type="scientific">Dipteronia dyeriana</name>
    <dbReference type="NCBI Taxonomy" id="168575"/>
    <lineage>
        <taxon>Eukaryota</taxon>
        <taxon>Viridiplantae</taxon>
        <taxon>Streptophyta</taxon>
        <taxon>Embryophyta</taxon>
        <taxon>Tracheophyta</taxon>
        <taxon>Spermatophyta</taxon>
        <taxon>Magnoliopsida</taxon>
        <taxon>eudicotyledons</taxon>
        <taxon>Gunneridae</taxon>
        <taxon>Pentapetalae</taxon>
        <taxon>rosids</taxon>
        <taxon>malvids</taxon>
        <taxon>Sapindales</taxon>
        <taxon>Sapindaceae</taxon>
        <taxon>Hippocastanoideae</taxon>
        <taxon>Acereae</taxon>
        <taxon>Dipteronia</taxon>
    </lineage>
</organism>
<reference evidence="5" key="1">
    <citation type="journal article" date="2023" name="Plant J.">
        <title>Genome sequences and population genomics provide insights into the demographic history, inbreeding, and mutation load of two 'living fossil' tree species of Dipteronia.</title>
        <authorList>
            <person name="Feng Y."/>
            <person name="Comes H.P."/>
            <person name="Chen J."/>
            <person name="Zhu S."/>
            <person name="Lu R."/>
            <person name="Zhang X."/>
            <person name="Li P."/>
            <person name="Qiu J."/>
            <person name="Olsen K.M."/>
            <person name="Qiu Y."/>
        </authorList>
    </citation>
    <scope>NUCLEOTIDE SEQUENCE</scope>
    <source>
        <strain evidence="5">KIB01</strain>
    </source>
</reference>
<protein>
    <submittedName>
        <fullName evidence="5">Uncharacterized protein</fullName>
    </submittedName>
</protein>
<dbReference type="AlphaFoldDB" id="A0AAD9XI48"/>
<evidence type="ECO:0000313" key="5">
    <source>
        <dbReference type="EMBL" id="KAK2659940.1"/>
    </source>
</evidence>
<dbReference type="EMBL" id="JANJYI010000002">
    <property type="protein sequence ID" value="KAK2659940.1"/>
    <property type="molecule type" value="Genomic_DNA"/>
</dbReference>
<keyword evidence="4" id="KW-0560">Oxidoreductase</keyword>
<comment type="caution">
    <text evidence="5">The sequence shown here is derived from an EMBL/GenBank/DDBJ whole genome shotgun (WGS) entry which is preliminary data.</text>
</comment>
<keyword evidence="2" id="KW-0285">Flavoprotein</keyword>
<evidence type="ECO:0000256" key="4">
    <source>
        <dbReference type="ARBA" id="ARBA00023002"/>
    </source>
</evidence>
<evidence type="ECO:0000256" key="2">
    <source>
        <dbReference type="ARBA" id="ARBA00022630"/>
    </source>
</evidence>
<dbReference type="InterPro" id="IPR052542">
    <property type="entry name" value="Cholesterol_Oxidase"/>
</dbReference>
<sequence>MALLGGHVSATHIASLSCTNSSMYFKLNALPRLKMWLPVVPVSMAILGKNKVLPRVKTEKTNWRHRLLKCIAHATRDAYAMNVKSFQAYLGTHSGIKM</sequence>
<name>A0AAD9XI48_9ROSI</name>
<evidence type="ECO:0000256" key="3">
    <source>
        <dbReference type="ARBA" id="ARBA00022827"/>
    </source>
</evidence>
<evidence type="ECO:0000256" key="1">
    <source>
        <dbReference type="ARBA" id="ARBA00001974"/>
    </source>
</evidence>